<evidence type="ECO:0000256" key="1">
    <source>
        <dbReference type="ARBA" id="ARBA00022722"/>
    </source>
</evidence>
<dbReference type="Proteomes" id="UP000530660">
    <property type="component" value="Unassembled WGS sequence"/>
</dbReference>
<feature type="domain" description="Xrn1 N-terminal" evidence="6">
    <location>
        <begin position="1"/>
        <end position="228"/>
    </location>
</feature>
<proteinExistence type="inferred from homology"/>
<keyword evidence="3" id="KW-0269">Exonuclease</keyword>
<dbReference type="InterPro" id="IPR027073">
    <property type="entry name" value="5_3_exoribonuclease"/>
</dbReference>
<dbReference type="GO" id="GO:0003723">
    <property type="term" value="F:RNA binding"/>
    <property type="evidence" value="ECO:0007669"/>
    <property type="project" value="TreeGrafter"/>
</dbReference>
<evidence type="ECO:0000259" key="6">
    <source>
        <dbReference type="Pfam" id="PF03159"/>
    </source>
</evidence>
<dbReference type="Gene3D" id="3.40.50.12390">
    <property type="match status" value="2"/>
</dbReference>
<evidence type="ECO:0000256" key="4">
    <source>
        <dbReference type="ARBA" id="ARBA00038299"/>
    </source>
</evidence>
<feature type="domain" description="Xrn1 helical" evidence="7">
    <location>
        <begin position="321"/>
        <end position="413"/>
    </location>
</feature>
<dbReference type="Gene3D" id="1.25.40.1050">
    <property type="match status" value="1"/>
</dbReference>
<reference evidence="8 9" key="1">
    <citation type="journal article" date="2020" name="J. Phycol.">
        <title>Comparative genome analysis reveals Cyanidiococcus gen. nov., a new extremophilic red algal genus sister to Cyanidioschyzon (Cyanidioschyzonaceae, Rhodophyta).</title>
        <authorList>
            <person name="Liu S.-L."/>
            <person name="Chiang Y.-R."/>
            <person name="Yoon H.S."/>
            <person name="Fu H.-Y."/>
        </authorList>
    </citation>
    <scope>NUCLEOTIDE SEQUENCE [LARGE SCALE GENOMIC DNA]</scope>
    <source>
        <strain evidence="8 9">THAL066</strain>
    </source>
</reference>
<feature type="compositionally biased region" description="Low complexity" evidence="5">
    <location>
        <begin position="642"/>
        <end position="663"/>
    </location>
</feature>
<evidence type="ECO:0000256" key="5">
    <source>
        <dbReference type="SAM" id="MobiDB-lite"/>
    </source>
</evidence>
<dbReference type="AlphaFoldDB" id="A0A7J7IL80"/>
<protein>
    <submittedName>
        <fullName evidence="8">Uncharacterized protein</fullName>
    </submittedName>
</protein>
<dbReference type="InterPro" id="IPR004859">
    <property type="entry name" value="Xrn1_N"/>
</dbReference>
<dbReference type="GO" id="GO:0000956">
    <property type="term" value="P:nuclear-transcribed mRNA catabolic process"/>
    <property type="evidence" value="ECO:0007669"/>
    <property type="project" value="TreeGrafter"/>
</dbReference>
<comment type="similarity">
    <text evidence="4">Belongs to the 5'-3' exonuclease family.</text>
</comment>
<feature type="compositionally biased region" description="Polar residues" evidence="5">
    <location>
        <begin position="664"/>
        <end position="674"/>
    </location>
</feature>
<evidence type="ECO:0000259" key="7">
    <source>
        <dbReference type="Pfam" id="PF17846"/>
    </source>
</evidence>
<dbReference type="CDD" id="cd18673">
    <property type="entry name" value="PIN_XRN1-2-like"/>
    <property type="match status" value="1"/>
</dbReference>
<gene>
    <name evidence="8" type="ORF">F1559_003313</name>
</gene>
<dbReference type="GO" id="GO:0005634">
    <property type="term" value="C:nucleus"/>
    <property type="evidence" value="ECO:0007669"/>
    <property type="project" value="TreeGrafter"/>
</dbReference>
<feature type="region of interest" description="Disordered" evidence="5">
    <location>
        <begin position="634"/>
        <end position="765"/>
    </location>
</feature>
<dbReference type="OrthoDB" id="372487at2759"/>
<accession>A0A7J7IL80</accession>
<keyword evidence="2" id="KW-0378">Hydrolase</keyword>
<organism evidence="8 9">
    <name type="scientific">Cyanidiococcus yangmingshanensis</name>
    <dbReference type="NCBI Taxonomy" id="2690220"/>
    <lineage>
        <taxon>Eukaryota</taxon>
        <taxon>Rhodophyta</taxon>
        <taxon>Bangiophyceae</taxon>
        <taxon>Cyanidiales</taxon>
        <taxon>Cyanidiaceae</taxon>
        <taxon>Cyanidiococcus</taxon>
    </lineage>
</organism>
<dbReference type="PANTHER" id="PTHR12341:SF7">
    <property type="entry name" value="5'-3' EXORIBONUCLEASE 1"/>
    <property type="match status" value="1"/>
</dbReference>
<evidence type="ECO:0000313" key="9">
    <source>
        <dbReference type="Proteomes" id="UP000530660"/>
    </source>
</evidence>
<feature type="compositionally biased region" description="Low complexity" evidence="5">
    <location>
        <begin position="710"/>
        <end position="728"/>
    </location>
</feature>
<dbReference type="GO" id="GO:0004534">
    <property type="term" value="F:5'-3' RNA exonuclease activity"/>
    <property type="evidence" value="ECO:0007669"/>
    <property type="project" value="TreeGrafter"/>
</dbReference>
<evidence type="ECO:0000313" key="8">
    <source>
        <dbReference type="EMBL" id="KAF6003885.1"/>
    </source>
</evidence>
<dbReference type="Pfam" id="PF03159">
    <property type="entry name" value="XRN_N"/>
    <property type="match status" value="1"/>
</dbReference>
<dbReference type="PANTHER" id="PTHR12341">
    <property type="entry name" value="5'-&gt;3' EXORIBONUCLEASE"/>
    <property type="match status" value="1"/>
</dbReference>
<name>A0A7J7IL80_9RHOD</name>
<evidence type="ECO:0000256" key="2">
    <source>
        <dbReference type="ARBA" id="ARBA00022801"/>
    </source>
</evidence>
<keyword evidence="1" id="KW-0540">Nuclease</keyword>
<feature type="domain" description="Xrn1 helical" evidence="7">
    <location>
        <begin position="417"/>
        <end position="587"/>
    </location>
</feature>
<dbReference type="EMBL" id="VWRR01000005">
    <property type="protein sequence ID" value="KAF6003885.1"/>
    <property type="molecule type" value="Genomic_DNA"/>
</dbReference>
<dbReference type="InterPro" id="IPR041412">
    <property type="entry name" value="Xrn1_helical"/>
</dbReference>
<keyword evidence="9" id="KW-1185">Reference proteome</keyword>
<sequence>MGIPRFFRWLSMRYPVINQSLEDEREFDNFYLDMNGIIHTCTHNNEGEIVRLDEVEMFARIFAYTDRLYRIVKPRKLLFLAVDGVAPRAKMNQQRSRRFRSAKEAERLLAEAIARGDLADGTIEERFDSNCITPGTAFMHRLSQAFREWIDFKMRHDRAWQTGCKVVFSGPEVPGEGEHKIMEMIREIKRQRQPGDRPARHCMYGLDADLIMLGLVTHEPHFALLREKLVYRGRIGERLGAAARSLPVQNFTATAANEADDNSPLAQALAARRMGLTDVPTNLDDFEEFHLLEINLLRDELYKEFAEPRSRQPASAPSFRIDLERIVDDFMFMSVLVGNDFLPHLPHLDISDGALELMFGAYKELLPIMGGYLTDKHRIHPDRLEAFAARLAEEEFAYFQRRSLDEDILEYREPSRYRATYYRSKFGLNLDVDNGEERLRSQVIQKYVEGLHWVLQYYHHGCPSWTWYYPYYFAPLCSDLRQLGAFNVRFLKGKPFTPLTQLLGVLPPESSSELPLPYRQLMLDLSSPVRDFYPEDFKTDLNGKRFGWEAVIMLPFIEEERLLEAVGSIDPLSELTSEERRRDLFGENDVFDPDTGGYFHHKVPIGEVAWSNTPSAVEQRRAFPRAIAELEARQATCRDKSTSSAETTTRAALKRTAAPTAKTSSGDGPQTPNIRTETTVTRPERTARSPSPNSDAGPGGGDRRHHHHQQQQQRPAAAPAPGGSRTAPPSSPRSARRPSVPDRRRVPPVSNDPGRRPTRGPLYQRPRRKWATPLIFVARTVGFIAVYRNWETSTITASRPRPSTTAAATTTIIIVVVVVVKRDRHQHGHHRPPAALIKTVCSPCAASTADRPACVRSAELAAVPGSEHELPQRDSLNTDGYASQLGDALQRLGALEDELALDCAVVVVVPVLAENVVAVPGQEPRPVLGGALDSDGRSRSP</sequence>
<evidence type="ECO:0000256" key="3">
    <source>
        <dbReference type="ARBA" id="ARBA00022839"/>
    </source>
</evidence>
<dbReference type="Pfam" id="PF17846">
    <property type="entry name" value="XRN_M"/>
    <property type="match status" value="2"/>
</dbReference>
<comment type="caution">
    <text evidence="8">The sequence shown here is derived from an EMBL/GenBank/DDBJ whole genome shotgun (WGS) entry which is preliminary data.</text>
</comment>